<dbReference type="SUPFAM" id="SSF51316">
    <property type="entry name" value="Mss4-like"/>
    <property type="match status" value="1"/>
</dbReference>
<dbReference type="Pfam" id="PF04828">
    <property type="entry name" value="GFA"/>
    <property type="match status" value="1"/>
</dbReference>
<evidence type="ECO:0000313" key="7">
    <source>
        <dbReference type="Proteomes" id="UP000030151"/>
    </source>
</evidence>
<keyword evidence="2" id="KW-0479">Metal-binding</keyword>
<dbReference type="PANTHER" id="PTHR33337:SF3">
    <property type="entry name" value="CENP-V_GFA DOMAIN-CONTAINING PROTEIN"/>
    <property type="match status" value="1"/>
</dbReference>
<dbReference type="Proteomes" id="UP000030151">
    <property type="component" value="Unassembled WGS sequence"/>
</dbReference>
<dbReference type="HOGENOM" id="CLU_055491_1_1_1"/>
<comment type="similarity">
    <text evidence="1">Belongs to the Gfa family.</text>
</comment>
<name>A0A0A1UMV1_9HYPO</name>
<dbReference type="GO" id="GO:0046872">
    <property type="term" value="F:metal ion binding"/>
    <property type="evidence" value="ECO:0007669"/>
    <property type="project" value="UniProtKB-KW"/>
</dbReference>
<evidence type="ECO:0000259" key="5">
    <source>
        <dbReference type="PROSITE" id="PS51891"/>
    </source>
</evidence>
<reference evidence="6 7" key="1">
    <citation type="submission" date="2014-02" db="EMBL/GenBank/DDBJ databases">
        <title>The genome sequence of the entomopathogenic fungus Metarhizium robertsii ARSEF 2575.</title>
        <authorList>
            <person name="Giuliano Garisto Donzelli B."/>
            <person name="Roe B.A."/>
            <person name="Macmil S.L."/>
            <person name="Krasnoff S.B."/>
            <person name="Gibson D.M."/>
        </authorList>
    </citation>
    <scope>NUCLEOTIDE SEQUENCE [LARGE SCALE GENOMIC DNA]</scope>
    <source>
        <strain evidence="6 7">ARSEF 2575</strain>
    </source>
</reference>
<accession>A0A0A1UMV1</accession>
<dbReference type="Gene3D" id="2.170.150.70">
    <property type="match status" value="1"/>
</dbReference>
<evidence type="ECO:0000256" key="1">
    <source>
        <dbReference type="ARBA" id="ARBA00005495"/>
    </source>
</evidence>
<dbReference type="InterPro" id="IPR011057">
    <property type="entry name" value="Mss4-like_sf"/>
</dbReference>
<keyword evidence="4" id="KW-0456">Lyase</keyword>
<comment type="caution">
    <text evidence="6">The sequence shown here is derived from an EMBL/GenBank/DDBJ whole genome shotgun (WGS) entry which is preliminary data.</text>
</comment>
<dbReference type="EMBL" id="JELW01000087">
    <property type="protein sequence ID" value="EXU95322.1"/>
    <property type="molecule type" value="Genomic_DNA"/>
</dbReference>
<dbReference type="PANTHER" id="PTHR33337">
    <property type="entry name" value="GFA DOMAIN-CONTAINING PROTEIN"/>
    <property type="match status" value="1"/>
</dbReference>
<organism evidence="6 7">
    <name type="scientific">Metarhizium robertsii</name>
    <dbReference type="NCBI Taxonomy" id="568076"/>
    <lineage>
        <taxon>Eukaryota</taxon>
        <taxon>Fungi</taxon>
        <taxon>Dikarya</taxon>
        <taxon>Ascomycota</taxon>
        <taxon>Pezizomycotina</taxon>
        <taxon>Sordariomycetes</taxon>
        <taxon>Hypocreomycetidae</taxon>
        <taxon>Hypocreales</taxon>
        <taxon>Clavicipitaceae</taxon>
        <taxon>Metarhizium</taxon>
    </lineage>
</organism>
<evidence type="ECO:0000256" key="3">
    <source>
        <dbReference type="ARBA" id="ARBA00022833"/>
    </source>
</evidence>
<dbReference type="AlphaFoldDB" id="A0A0A1UMV1"/>
<sequence length="159" mass="17596">MTGRCQCGEVKFTTPTPSPLGLYVCHCTECRHQSSSAFGITALFPFFEIPGHDAARSSAPVGTFTRYTARGRYMECLFCRTCGCRLVHRFRDQIPGHREYIHRQGVIPTVSVKAGCLDGLTREALNEAVHIWCQSAIVPIPKGVVSWPGRPEGGTTIRR</sequence>
<dbReference type="PROSITE" id="PS51891">
    <property type="entry name" value="CENP_V_GFA"/>
    <property type="match status" value="1"/>
</dbReference>
<proteinExistence type="inferred from homology"/>
<gene>
    <name evidence="6" type="ORF">X797_011604</name>
</gene>
<keyword evidence="3" id="KW-0862">Zinc</keyword>
<protein>
    <submittedName>
        <fullName evidence="6">Glutathione-dependent formaldehyde-activating enzyme</fullName>
    </submittedName>
</protein>
<dbReference type="GO" id="GO:0016846">
    <property type="term" value="F:carbon-sulfur lyase activity"/>
    <property type="evidence" value="ECO:0007669"/>
    <property type="project" value="InterPro"/>
</dbReference>
<dbReference type="InterPro" id="IPR006913">
    <property type="entry name" value="CENP-V/GFA"/>
</dbReference>
<evidence type="ECO:0000313" key="6">
    <source>
        <dbReference type="EMBL" id="EXU95322.1"/>
    </source>
</evidence>
<evidence type="ECO:0000256" key="2">
    <source>
        <dbReference type="ARBA" id="ARBA00022723"/>
    </source>
</evidence>
<evidence type="ECO:0000256" key="4">
    <source>
        <dbReference type="ARBA" id="ARBA00023239"/>
    </source>
</evidence>
<feature type="domain" description="CENP-V/GFA" evidence="5">
    <location>
        <begin position="1"/>
        <end position="148"/>
    </location>
</feature>